<dbReference type="AlphaFoldDB" id="B4D2D9"/>
<keyword evidence="2" id="KW-1185">Reference proteome</keyword>
<dbReference type="Proteomes" id="UP000005824">
    <property type="component" value="Unassembled WGS sequence"/>
</dbReference>
<gene>
    <name evidence="1" type="ORF">CfE428DRAFT_3064</name>
</gene>
<evidence type="ECO:0000313" key="2">
    <source>
        <dbReference type="Proteomes" id="UP000005824"/>
    </source>
</evidence>
<dbReference type="EMBL" id="ABVL01000008">
    <property type="protein sequence ID" value="EDY19379.1"/>
    <property type="molecule type" value="Genomic_DNA"/>
</dbReference>
<proteinExistence type="predicted"/>
<organism evidence="1 2">
    <name type="scientific">Chthoniobacter flavus Ellin428</name>
    <dbReference type="NCBI Taxonomy" id="497964"/>
    <lineage>
        <taxon>Bacteria</taxon>
        <taxon>Pseudomonadati</taxon>
        <taxon>Verrucomicrobiota</taxon>
        <taxon>Spartobacteria</taxon>
        <taxon>Chthoniobacterales</taxon>
        <taxon>Chthoniobacteraceae</taxon>
        <taxon>Chthoniobacter</taxon>
    </lineage>
</organism>
<evidence type="ECO:0000313" key="1">
    <source>
        <dbReference type="EMBL" id="EDY19379.1"/>
    </source>
</evidence>
<reference evidence="1 2" key="1">
    <citation type="journal article" date="2011" name="J. Bacteriol.">
        <title>Genome sequence of Chthoniobacter flavus Ellin428, an aerobic heterotrophic soil bacterium.</title>
        <authorList>
            <person name="Kant R."/>
            <person name="van Passel M.W."/>
            <person name="Palva A."/>
            <person name="Lucas S."/>
            <person name="Lapidus A."/>
            <person name="Glavina Del Rio T."/>
            <person name="Dalin E."/>
            <person name="Tice H."/>
            <person name="Bruce D."/>
            <person name="Goodwin L."/>
            <person name="Pitluck S."/>
            <person name="Larimer F.W."/>
            <person name="Land M.L."/>
            <person name="Hauser L."/>
            <person name="Sangwan P."/>
            <person name="de Vos W.M."/>
            <person name="Janssen P.H."/>
            <person name="Smidt H."/>
        </authorList>
    </citation>
    <scope>NUCLEOTIDE SEQUENCE [LARGE SCALE GENOMIC DNA]</scope>
    <source>
        <strain evidence="1 2">Ellin428</strain>
    </source>
</reference>
<protein>
    <submittedName>
        <fullName evidence="1">Uncharacterized protein</fullName>
    </submittedName>
</protein>
<comment type="caution">
    <text evidence="1">The sequence shown here is derived from an EMBL/GenBank/DDBJ whole genome shotgun (WGS) entry which is preliminary data.</text>
</comment>
<accession>B4D2D9</accession>
<sequence length="33" mass="3540">MAASIGTGVSAPLTNAPFMIDTNFQESLVDVRW</sequence>
<dbReference type="InParanoid" id="B4D2D9"/>
<name>B4D2D9_9BACT</name>